<dbReference type="Gene3D" id="2.40.50.140">
    <property type="entry name" value="Nucleic acid-binding proteins"/>
    <property type="match status" value="1"/>
</dbReference>
<dbReference type="PRINTS" id="PR01042">
    <property type="entry name" value="TRNASYNTHASP"/>
</dbReference>
<comment type="catalytic activity">
    <reaction evidence="12">
        <text>tRNA(Asp) + L-aspartate + ATP = L-aspartyl-tRNA(Asp) + AMP + diphosphate</text>
        <dbReference type="Rhea" id="RHEA:19649"/>
        <dbReference type="Rhea" id="RHEA-COMP:9660"/>
        <dbReference type="Rhea" id="RHEA-COMP:9678"/>
        <dbReference type="ChEBI" id="CHEBI:29991"/>
        <dbReference type="ChEBI" id="CHEBI:30616"/>
        <dbReference type="ChEBI" id="CHEBI:33019"/>
        <dbReference type="ChEBI" id="CHEBI:78442"/>
        <dbReference type="ChEBI" id="CHEBI:78516"/>
        <dbReference type="ChEBI" id="CHEBI:456215"/>
        <dbReference type="EC" id="6.1.1.12"/>
    </reaction>
</comment>
<evidence type="ECO:0000256" key="9">
    <source>
        <dbReference type="ARBA" id="ARBA00022917"/>
    </source>
</evidence>
<reference evidence="15 17" key="2">
    <citation type="submission" date="2018-11" db="EMBL/GenBank/DDBJ databases">
        <authorList>
            <consortium name="Pathogen Informatics"/>
        </authorList>
    </citation>
    <scope>NUCLEOTIDE SEQUENCE [LARGE SCALE GENOMIC DNA]</scope>
</reference>
<evidence type="ECO:0000256" key="10">
    <source>
        <dbReference type="ARBA" id="ARBA00023146"/>
    </source>
</evidence>
<dbReference type="InterPro" id="IPR004364">
    <property type="entry name" value="Aa-tRNA-synt_II"/>
</dbReference>
<evidence type="ECO:0000256" key="2">
    <source>
        <dbReference type="ARBA" id="ARBA00005312"/>
    </source>
</evidence>
<evidence type="ECO:0000259" key="14">
    <source>
        <dbReference type="PROSITE" id="PS50862"/>
    </source>
</evidence>
<organism evidence="16 18">
    <name type="scientific">Dracunculus medinensis</name>
    <name type="common">Guinea worm</name>
    <dbReference type="NCBI Taxonomy" id="318479"/>
    <lineage>
        <taxon>Eukaryota</taxon>
        <taxon>Metazoa</taxon>
        <taxon>Ecdysozoa</taxon>
        <taxon>Nematoda</taxon>
        <taxon>Chromadorea</taxon>
        <taxon>Rhabditida</taxon>
        <taxon>Spirurina</taxon>
        <taxon>Dracunculoidea</taxon>
        <taxon>Dracunculidae</taxon>
        <taxon>Dracunculus</taxon>
    </lineage>
</organism>
<keyword evidence="6" id="KW-0436">Ligase</keyword>
<dbReference type="NCBIfam" id="NF003483">
    <property type="entry name" value="PRK05159.1"/>
    <property type="match status" value="1"/>
</dbReference>
<evidence type="ECO:0000256" key="4">
    <source>
        <dbReference type="ARBA" id="ARBA00018853"/>
    </source>
</evidence>
<dbReference type="EMBL" id="UYYG01001159">
    <property type="protein sequence ID" value="VDN57207.1"/>
    <property type="molecule type" value="Genomic_DNA"/>
</dbReference>
<gene>
    <name evidence="15" type="ORF">DME_LOCUS7180</name>
</gene>
<dbReference type="SUPFAM" id="SSF55681">
    <property type="entry name" value="Class II aaRS and biotin synthetases"/>
    <property type="match status" value="1"/>
</dbReference>
<dbReference type="InterPro" id="IPR006195">
    <property type="entry name" value="aa-tRNA-synth_II"/>
</dbReference>
<dbReference type="HAMAP" id="MF_02075">
    <property type="entry name" value="Asp_tRNA_synth_type2"/>
    <property type="match status" value="1"/>
</dbReference>
<dbReference type="Proteomes" id="UP000038040">
    <property type="component" value="Unplaced"/>
</dbReference>
<sequence>MKLAETDERKKLSKKELNKLAKQQKKAEKKLENALVTNNLLGEQENEDISAGLYGSYGLVQSKEKKMINFIDVDQLTPSLAENEVWIRGRLHTSRITSKACFLIIRQRVHSIQGVVYLSEKISKQMVKFASNITKESIIDVCGILKVSDQDIERCKCTQKDVELQVTQIFVVSAAEPRLPLQIEDAARSRADETDLSVVNLDTRLDNRVLDLRTQTNHAIFRIQDGICDLFRSTLHQRGFTEIHTPKIISAASEGGANVFEVTYFKGSAYLAQSPQLYKQMAIAADFNKVFTIGAVFRAEDSNTHRHLTEFVGLDVEMAFKFHYHEVVETIGAMLIDIFKGLQAKFQHEIETVAKQYPCEPFQFVQPALILKYPDAIRLLREHNVEIGDEEDLSTPVEKFLGKLVKEKYKTDFYILDKYPLAVRPFYTMPDPDNPRYSNSYDMFMRGEEILSGAQRIHDPVLLTERAVLHKIDLEKIKAYVDSFKYGCPPHAGGGIGLERVTMLFLGLGNVRLASLFPRDPKRITP</sequence>
<accession>A0A0N4U7Q0</accession>
<dbReference type="GO" id="GO:0006422">
    <property type="term" value="P:aspartyl-tRNA aminoacylation"/>
    <property type="evidence" value="ECO:0007669"/>
    <property type="project" value="InterPro"/>
</dbReference>
<evidence type="ECO:0000256" key="1">
    <source>
        <dbReference type="ARBA" id="ARBA00004496"/>
    </source>
</evidence>
<dbReference type="InterPro" id="IPR012340">
    <property type="entry name" value="NA-bd_OB-fold"/>
</dbReference>
<evidence type="ECO:0000256" key="8">
    <source>
        <dbReference type="ARBA" id="ARBA00022840"/>
    </source>
</evidence>
<evidence type="ECO:0000313" key="18">
    <source>
        <dbReference type="WBParaSite" id="DME_0000302101-mRNA-1"/>
    </source>
</evidence>
<keyword evidence="7" id="KW-0547">Nucleotide-binding</keyword>
<evidence type="ECO:0000313" key="15">
    <source>
        <dbReference type="EMBL" id="VDN57207.1"/>
    </source>
</evidence>
<dbReference type="Pfam" id="PF01336">
    <property type="entry name" value="tRNA_anti-codon"/>
    <property type="match status" value="1"/>
</dbReference>
<dbReference type="WBParaSite" id="DME_0000302101-mRNA-1">
    <property type="protein sequence ID" value="DME_0000302101-mRNA-1"/>
    <property type="gene ID" value="DME_0000302101"/>
</dbReference>
<feature type="region of interest" description="Disordered" evidence="13">
    <location>
        <begin position="1"/>
        <end position="20"/>
    </location>
</feature>
<protein>
    <recommendedName>
        <fullName evidence="4">Aspartate--tRNA ligase, cytoplasmic</fullName>
        <ecNumber evidence="3">6.1.1.12</ecNumber>
    </recommendedName>
    <alternativeName>
        <fullName evidence="11">Aspartyl-tRNA synthetase</fullName>
    </alternativeName>
</protein>
<dbReference type="CDD" id="cd00776">
    <property type="entry name" value="AsxRS_core"/>
    <property type="match status" value="1"/>
</dbReference>
<evidence type="ECO:0000256" key="5">
    <source>
        <dbReference type="ARBA" id="ARBA00022490"/>
    </source>
</evidence>
<dbReference type="FunFam" id="3.30.930.10:FF:000013">
    <property type="entry name" value="Aspartate--tRNA ligase, cytoplasmic"/>
    <property type="match status" value="1"/>
</dbReference>
<keyword evidence="10" id="KW-0030">Aminoacyl-tRNA synthetase</keyword>
<dbReference type="PANTHER" id="PTHR43450">
    <property type="entry name" value="ASPARTYL-TRNA SYNTHETASE"/>
    <property type="match status" value="1"/>
</dbReference>
<comment type="similarity">
    <text evidence="2">Belongs to the class-II aminoacyl-tRNA synthetase family. Type 2 subfamily.</text>
</comment>
<reference evidence="18" key="1">
    <citation type="submission" date="2017-02" db="UniProtKB">
        <authorList>
            <consortium name="WormBaseParasite"/>
        </authorList>
    </citation>
    <scope>IDENTIFICATION</scope>
</reference>
<dbReference type="GO" id="GO:0003723">
    <property type="term" value="F:RNA binding"/>
    <property type="evidence" value="ECO:0007669"/>
    <property type="project" value="TreeGrafter"/>
</dbReference>
<evidence type="ECO:0000256" key="13">
    <source>
        <dbReference type="SAM" id="MobiDB-lite"/>
    </source>
</evidence>
<feature type="domain" description="Aminoacyl-transfer RNA synthetases class-II family profile" evidence="14">
    <location>
        <begin position="221"/>
        <end position="526"/>
    </location>
</feature>
<comment type="subcellular location">
    <subcellularLocation>
        <location evidence="1">Cytoplasm</location>
    </subcellularLocation>
</comment>
<dbReference type="InterPro" id="IPR045864">
    <property type="entry name" value="aa-tRNA-synth_II/BPL/LPL"/>
</dbReference>
<evidence type="ECO:0000256" key="12">
    <source>
        <dbReference type="ARBA" id="ARBA00047904"/>
    </source>
</evidence>
<dbReference type="Gene3D" id="3.30.930.10">
    <property type="entry name" value="Bira Bifunctional Protein, Domain 2"/>
    <property type="match status" value="1"/>
</dbReference>
<dbReference type="InterPro" id="IPR004365">
    <property type="entry name" value="NA-bd_OB_tRNA"/>
</dbReference>
<dbReference type="GO" id="GO:0017101">
    <property type="term" value="C:aminoacyl-tRNA synthetase multienzyme complex"/>
    <property type="evidence" value="ECO:0007669"/>
    <property type="project" value="TreeGrafter"/>
</dbReference>
<dbReference type="OrthoDB" id="372395at2759"/>
<dbReference type="NCBIfam" id="TIGR00458">
    <property type="entry name" value="aspS_nondisc"/>
    <property type="match status" value="1"/>
</dbReference>
<evidence type="ECO:0000256" key="11">
    <source>
        <dbReference type="ARBA" id="ARBA00033155"/>
    </source>
</evidence>
<evidence type="ECO:0000256" key="3">
    <source>
        <dbReference type="ARBA" id="ARBA00012841"/>
    </source>
</evidence>
<evidence type="ECO:0000313" key="16">
    <source>
        <dbReference type="Proteomes" id="UP000038040"/>
    </source>
</evidence>
<keyword evidence="5" id="KW-0963">Cytoplasm</keyword>
<dbReference type="InterPro" id="IPR004523">
    <property type="entry name" value="Asp-tRNA_synthase_2"/>
</dbReference>
<dbReference type="CDD" id="cd04320">
    <property type="entry name" value="AspRS_cyto_N"/>
    <property type="match status" value="1"/>
</dbReference>
<dbReference type="PROSITE" id="PS50862">
    <property type="entry name" value="AA_TRNA_LIGASE_II"/>
    <property type="match status" value="1"/>
</dbReference>
<dbReference type="InterPro" id="IPR002312">
    <property type="entry name" value="Asp/Asn-tRNA-synth_IIb"/>
</dbReference>
<proteinExistence type="inferred from homology"/>
<dbReference type="STRING" id="318479.A0A0N4U7Q0"/>
<name>A0A0N4U7Q0_DRAME</name>
<keyword evidence="9" id="KW-0648">Protein biosynthesis</keyword>
<evidence type="ECO:0000256" key="6">
    <source>
        <dbReference type="ARBA" id="ARBA00022598"/>
    </source>
</evidence>
<dbReference type="GO" id="GO:0004815">
    <property type="term" value="F:aspartate-tRNA ligase activity"/>
    <property type="evidence" value="ECO:0007669"/>
    <property type="project" value="UniProtKB-EC"/>
</dbReference>
<dbReference type="PANTHER" id="PTHR43450:SF1">
    <property type="entry name" value="ASPARTATE--TRNA LIGASE, CYTOPLASMIC"/>
    <property type="match status" value="1"/>
</dbReference>
<dbReference type="GO" id="GO:0005829">
    <property type="term" value="C:cytosol"/>
    <property type="evidence" value="ECO:0007669"/>
    <property type="project" value="TreeGrafter"/>
</dbReference>
<dbReference type="GO" id="GO:0005524">
    <property type="term" value="F:ATP binding"/>
    <property type="evidence" value="ECO:0007669"/>
    <property type="project" value="UniProtKB-KW"/>
</dbReference>
<keyword evidence="8" id="KW-0067">ATP-binding</keyword>
<dbReference type="EC" id="6.1.1.12" evidence="3"/>
<evidence type="ECO:0000313" key="17">
    <source>
        <dbReference type="Proteomes" id="UP000274756"/>
    </source>
</evidence>
<dbReference type="Pfam" id="PF00152">
    <property type="entry name" value="tRNA-synt_2"/>
    <property type="match status" value="1"/>
</dbReference>
<dbReference type="Proteomes" id="UP000274756">
    <property type="component" value="Unassembled WGS sequence"/>
</dbReference>
<keyword evidence="17" id="KW-1185">Reference proteome</keyword>
<evidence type="ECO:0000256" key="7">
    <source>
        <dbReference type="ARBA" id="ARBA00022741"/>
    </source>
</evidence>
<dbReference type="AlphaFoldDB" id="A0A0N4U7Q0"/>
<dbReference type="SUPFAM" id="SSF50249">
    <property type="entry name" value="Nucleic acid-binding proteins"/>
    <property type="match status" value="1"/>
</dbReference>